<dbReference type="Pfam" id="PF12706">
    <property type="entry name" value="Lactamase_B_2"/>
    <property type="match status" value="1"/>
</dbReference>
<sequence length="253" mass="28806">MVVTLLGTGTSSGVPLIGCDCAVCRSADFRDKRLRTSAHIAIDGRSFVIDTGPDFRQQVLRLNLHQLDAVLFTHEHKDHTAGLDEIRAYNFRSGRDMPVYGRPTVLAQLQREFAYIFAEHKYPGIPRIRLHEIQNQPFEVLGIPVIPIEVMHHRLPVYGYRIGDFTYLTDLNAIAEPELDKVYGTRILILDALQRQPHISHFNLDQAVALAERVGAERTYFTHISHKLGMHQDVEKELPPSIRLGYDGMQIYL</sequence>
<dbReference type="PANTHER" id="PTHR42663">
    <property type="entry name" value="HYDROLASE C777.06C-RELATED-RELATED"/>
    <property type="match status" value="1"/>
</dbReference>
<dbReference type="CDD" id="cd16279">
    <property type="entry name" value="metallo-hydrolase-like_MBL-fold"/>
    <property type="match status" value="1"/>
</dbReference>
<keyword evidence="2" id="KW-0378">Hydrolase</keyword>
<organism evidence="2 3">
    <name type="scientific">Spirosoma sordidisoli</name>
    <dbReference type="NCBI Taxonomy" id="2502893"/>
    <lineage>
        <taxon>Bacteria</taxon>
        <taxon>Pseudomonadati</taxon>
        <taxon>Bacteroidota</taxon>
        <taxon>Cytophagia</taxon>
        <taxon>Cytophagales</taxon>
        <taxon>Cytophagaceae</taxon>
        <taxon>Spirosoma</taxon>
    </lineage>
</organism>
<dbReference type="InterPro" id="IPR001279">
    <property type="entry name" value="Metallo-B-lactamas"/>
</dbReference>
<dbReference type="Gene3D" id="3.60.15.10">
    <property type="entry name" value="Ribonuclease Z/Hydroxyacylglutathione hydrolase-like"/>
    <property type="match status" value="1"/>
</dbReference>
<keyword evidence="3" id="KW-1185">Reference proteome</keyword>
<feature type="domain" description="Metallo-beta-lactamase" evidence="1">
    <location>
        <begin position="45"/>
        <end position="224"/>
    </location>
</feature>
<dbReference type="Proteomes" id="UP000290407">
    <property type="component" value="Unassembled WGS sequence"/>
</dbReference>
<dbReference type="GO" id="GO:0016787">
    <property type="term" value="F:hydrolase activity"/>
    <property type="evidence" value="ECO:0007669"/>
    <property type="project" value="UniProtKB-KW"/>
</dbReference>
<dbReference type="PANTHER" id="PTHR42663:SF6">
    <property type="entry name" value="HYDROLASE C777.06C-RELATED"/>
    <property type="match status" value="1"/>
</dbReference>
<dbReference type="InterPro" id="IPR036866">
    <property type="entry name" value="RibonucZ/Hydroxyglut_hydro"/>
</dbReference>
<dbReference type="SUPFAM" id="SSF56281">
    <property type="entry name" value="Metallo-hydrolase/oxidoreductase"/>
    <property type="match status" value="1"/>
</dbReference>
<evidence type="ECO:0000259" key="1">
    <source>
        <dbReference type="Pfam" id="PF12706"/>
    </source>
</evidence>
<accession>A0A4V1RVV8</accession>
<comment type="caution">
    <text evidence="2">The sequence shown here is derived from an EMBL/GenBank/DDBJ whole genome shotgun (WGS) entry which is preliminary data.</text>
</comment>
<dbReference type="AlphaFoldDB" id="A0A4V1RVV8"/>
<proteinExistence type="predicted"/>
<dbReference type="EMBL" id="SBLB01000006">
    <property type="protein sequence ID" value="RYC68118.1"/>
    <property type="molecule type" value="Genomic_DNA"/>
</dbReference>
<dbReference type="RefSeq" id="WP_129604035.1">
    <property type="nucleotide sequence ID" value="NZ_SBLB01000006.1"/>
</dbReference>
<protein>
    <submittedName>
        <fullName evidence="2">MBL fold metallo-hydrolase</fullName>
    </submittedName>
</protein>
<name>A0A4V1RVV8_9BACT</name>
<evidence type="ECO:0000313" key="3">
    <source>
        <dbReference type="Proteomes" id="UP000290407"/>
    </source>
</evidence>
<reference evidence="2 3" key="1">
    <citation type="submission" date="2019-01" db="EMBL/GenBank/DDBJ databases">
        <title>Spirosoma flava sp. nov., a propanil-degrading bacterium isolated from herbicide-contaminated soil.</title>
        <authorList>
            <person name="Zhang L."/>
            <person name="Jiang J.-D."/>
        </authorList>
    </citation>
    <scope>NUCLEOTIDE SEQUENCE [LARGE SCALE GENOMIC DNA]</scope>
    <source>
        <strain evidence="2 3">TY50</strain>
    </source>
</reference>
<gene>
    <name evidence="2" type="ORF">EQG79_21950</name>
</gene>
<evidence type="ECO:0000313" key="2">
    <source>
        <dbReference type="EMBL" id="RYC68118.1"/>
    </source>
</evidence>